<dbReference type="SUPFAM" id="SSF63825">
    <property type="entry name" value="YWTD domain"/>
    <property type="match status" value="1"/>
</dbReference>
<evidence type="ECO:0000313" key="1">
    <source>
        <dbReference type="EMBL" id="CDS82784.1"/>
    </source>
</evidence>
<dbReference type="AlphaFoldDB" id="A0A068ZVM9"/>
<protein>
    <submittedName>
        <fullName evidence="1">Uncharacterized protein</fullName>
    </submittedName>
</protein>
<sequence length="346" mass="39051">MAKLNENSSLKEIMDTLENTTKEIEDNKVIYDNAITIVDKKANFNDSTNVLNILYDDSYIYVLKASKLVKTDLNFNVIFSISYSNFECFCISEDYIYASTAENIYQINKTTGTINKTIANNFVNDMCFYNNILYCYKSSTATMILINASSNLFSINLTKDCASLSIKSFSSSGNIKVNSTGIYVLVQDSSDIASIYLLNHNLTQKIASAILRDSNAGRKIMLLNNGVYVSCNRGVMGYPGEGYFNKYTSNLSLQIKLSDSKYGNLVGLDNNSNYIYATKGLREYEHAKIVKFSSNLNELDSYEFEGYGSPNVIYKNYNIYVNGNIDNKTIARLASTKKFYVKREMF</sequence>
<organism evidence="1">
    <name type="scientific">Clostridioides difficile</name>
    <name type="common">Peptoclostridium difficile</name>
    <dbReference type="NCBI Taxonomy" id="1496"/>
    <lineage>
        <taxon>Bacteria</taxon>
        <taxon>Bacillati</taxon>
        <taxon>Bacillota</taxon>
        <taxon>Clostridia</taxon>
        <taxon>Peptostreptococcales</taxon>
        <taxon>Peptostreptococcaceae</taxon>
        <taxon>Clostridioides</taxon>
    </lineage>
</organism>
<dbReference type="RefSeq" id="WP_021435017.1">
    <property type="nucleotide sequence ID" value="NZ_CAADAL010000019.1"/>
</dbReference>
<accession>A0A068ZVM9</accession>
<reference evidence="1" key="1">
    <citation type="submission" date="2014-07" db="EMBL/GenBank/DDBJ databases">
        <authorList>
            <person name="Monot Marc"/>
        </authorList>
    </citation>
    <scope>NUCLEOTIDE SEQUENCE</scope>
</reference>
<gene>
    <name evidence="1" type="ORF">BN1096_1070004</name>
</gene>
<name>A0A068ZVM9_CLODI</name>
<proteinExistence type="predicted"/>
<dbReference type="EMBL" id="LK932451">
    <property type="protein sequence ID" value="CDS82784.1"/>
    <property type="molecule type" value="Genomic_DNA"/>
</dbReference>